<accession>A0ABR1C7P5</accession>
<sequence>MNATNLQFNTRQDKELQKLGYGIAKRMGRTHFLLYDTQMMNTTMLWIKKTVQIFPNLEHSFVFGPKGANITSVKLTKSCCEYVDPISFVNYTAKYLFFDFRYGRNPLYFTDYLNEIRKLLEFSSDTRREGQYILDTLKM</sequence>
<evidence type="ECO:0000313" key="1">
    <source>
        <dbReference type="EMBL" id="KAK6733790.1"/>
    </source>
</evidence>
<name>A0ABR1C7P5_NECAM</name>
<gene>
    <name evidence="1" type="primary">Necator_chrII.g5304</name>
    <name evidence="1" type="ORF">RB195_017511</name>
</gene>
<dbReference type="EMBL" id="JAVFWL010000002">
    <property type="protein sequence ID" value="KAK6733790.1"/>
    <property type="molecule type" value="Genomic_DNA"/>
</dbReference>
<proteinExistence type="predicted"/>
<organism evidence="1 2">
    <name type="scientific">Necator americanus</name>
    <name type="common">Human hookworm</name>
    <dbReference type="NCBI Taxonomy" id="51031"/>
    <lineage>
        <taxon>Eukaryota</taxon>
        <taxon>Metazoa</taxon>
        <taxon>Ecdysozoa</taxon>
        <taxon>Nematoda</taxon>
        <taxon>Chromadorea</taxon>
        <taxon>Rhabditida</taxon>
        <taxon>Rhabditina</taxon>
        <taxon>Rhabditomorpha</taxon>
        <taxon>Strongyloidea</taxon>
        <taxon>Ancylostomatidae</taxon>
        <taxon>Bunostominae</taxon>
        <taxon>Necator</taxon>
    </lineage>
</organism>
<keyword evidence="2" id="KW-1185">Reference proteome</keyword>
<dbReference type="Proteomes" id="UP001303046">
    <property type="component" value="Unassembled WGS sequence"/>
</dbReference>
<reference evidence="1 2" key="1">
    <citation type="submission" date="2023-08" db="EMBL/GenBank/DDBJ databases">
        <title>A Necator americanus chromosomal reference genome.</title>
        <authorList>
            <person name="Ilik V."/>
            <person name="Petrzelkova K.J."/>
            <person name="Pardy F."/>
            <person name="Fuh T."/>
            <person name="Niatou-Singa F.S."/>
            <person name="Gouil Q."/>
            <person name="Baker L."/>
            <person name="Ritchie M.E."/>
            <person name="Jex A.R."/>
            <person name="Gazzola D."/>
            <person name="Li H."/>
            <person name="Toshio Fujiwara R."/>
            <person name="Zhan B."/>
            <person name="Aroian R.V."/>
            <person name="Pafco B."/>
            <person name="Schwarz E.M."/>
        </authorList>
    </citation>
    <scope>NUCLEOTIDE SEQUENCE [LARGE SCALE GENOMIC DNA]</scope>
    <source>
        <strain evidence="1 2">Aroian</strain>
        <tissue evidence="1">Whole animal</tissue>
    </source>
</reference>
<protein>
    <submittedName>
        <fullName evidence="1">Uncharacterized protein</fullName>
    </submittedName>
</protein>
<evidence type="ECO:0000313" key="2">
    <source>
        <dbReference type="Proteomes" id="UP001303046"/>
    </source>
</evidence>
<comment type="caution">
    <text evidence="1">The sequence shown here is derived from an EMBL/GenBank/DDBJ whole genome shotgun (WGS) entry which is preliminary data.</text>
</comment>